<evidence type="ECO:0000256" key="2">
    <source>
        <dbReference type="ARBA" id="ARBA00001946"/>
    </source>
</evidence>
<evidence type="ECO:0000256" key="6">
    <source>
        <dbReference type="ARBA" id="ARBA00022723"/>
    </source>
</evidence>
<feature type="transmembrane region" description="Helical" evidence="16">
    <location>
        <begin position="263"/>
        <end position="281"/>
    </location>
</feature>
<dbReference type="SMART" id="SM00044">
    <property type="entry name" value="CYCc"/>
    <property type="match status" value="2"/>
</dbReference>
<feature type="domain" description="Guanylate cyclase" evidence="17">
    <location>
        <begin position="1200"/>
        <end position="1343"/>
    </location>
</feature>
<keyword evidence="19" id="KW-1185">Reference proteome</keyword>
<dbReference type="EC" id="4.6.1.1" evidence="4"/>
<dbReference type="GO" id="GO:0006171">
    <property type="term" value="P:cAMP biosynthetic process"/>
    <property type="evidence" value="ECO:0007669"/>
    <property type="project" value="UniProtKB-KW"/>
</dbReference>
<dbReference type="PROSITE" id="PS50125">
    <property type="entry name" value="GUANYLATE_CYCLASE_2"/>
    <property type="match status" value="2"/>
</dbReference>
<evidence type="ECO:0000256" key="1">
    <source>
        <dbReference type="ARBA" id="ARBA00001593"/>
    </source>
</evidence>
<evidence type="ECO:0000256" key="9">
    <source>
        <dbReference type="ARBA" id="ARBA00022842"/>
    </source>
</evidence>
<feature type="region of interest" description="Disordered" evidence="15">
    <location>
        <begin position="1544"/>
        <end position="1567"/>
    </location>
</feature>
<protein>
    <recommendedName>
        <fullName evidence="4">adenylate cyclase</fullName>
        <ecNumber evidence="4">4.6.1.1</ecNumber>
    </recommendedName>
</protein>
<reference evidence="18" key="2">
    <citation type="submission" date="2024-08" db="UniProtKB">
        <authorList>
            <consortium name="EnsemblMetazoa"/>
        </authorList>
    </citation>
    <scope>IDENTIFICATION</scope>
</reference>
<feature type="transmembrane region" description="Helical" evidence="16">
    <location>
        <begin position="850"/>
        <end position="869"/>
    </location>
</feature>
<dbReference type="PANTHER" id="PTHR45627:SF1">
    <property type="entry name" value="ADENYLATE CYCLASE TYPE 8"/>
    <property type="match status" value="1"/>
</dbReference>
<keyword evidence="9" id="KW-0460">Magnesium</keyword>
<proteinExistence type="inferred from homology"/>
<evidence type="ECO:0000256" key="4">
    <source>
        <dbReference type="ARBA" id="ARBA00012201"/>
    </source>
</evidence>
<dbReference type="GO" id="GO:0007189">
    <property type="term" value="P:adenylate cyclase-activating G protein-coupled receptor signaling pathway"/>
    <property type="evidence" value="ECO:0007669"/>
    <property type="project" value="TreeGrafter"/>
</dbReference>
<keyword evidence="7" id="KW-0547">Nucleotide-binding</keyword>
<reference evidence="19" key="1">
    <citation type="journal article" date="2013" name="Genome Biol.">
        <title>Draft genome of the mountain pine beetle, Dendroctonus ponderosae Hopkins, a major forest pest.</title>
        <authorList>
            <person name="Keeling C.I."/>
            <person name="Yuen M.M."/>
            <person name="Liao N.Y."/>
            <person name="Docking T.R."/>
            <person name="Chan S.K."/>
            <person name="Taylor G.A."/>
            <person name="Palmquist D.L."/>
            <person name="Jackman S.D."/>
            <person name="Nguyen A."/>
            <person name="Li M."/>
            <person name="Henderson H."/>
            <person name="Janes J.K."/>
            <person name="Zhao Y."/>
            <person name="Pandoh P."/>
            <person name="Moore R."/>
            <person name="Sperling F.A."/>
            <person name="Huber D.P."/>
            <person name="Birol I."/>
            <person name="Jones S.J."/>
            <person name="Bohlmann J."/>
        </authorList>
    </citation>
    <scope>NUCLEOTIDE SEQUENCE</scope>
</reference>
<organism evidence="18 19">
    <name type="scientific">Dendroctonus ponderosae</name>
    <name type="common">Mountain pine beetle</name>
    <dbReference type="NCBI Taxonomy" id="77166"/>
    <lineage>
        <taxon>Eukaryota</taxon>
        <taxon>Metazoa</taxon>
        <taxon>Ecdysozoa</taxon>
        <taxon>Arthropoda</taxon>
        <taxon>Hexapoda</taxon>
        <taxon>Insecta</taxon>
        <taxon>Pterygota</taxon>
        <taxon>Neoptera</taxon>
        <taxon>Endopterygota</taxon>
        <taxon>Coleoptera</taxon>
        <taxon>Polyphaga</taxon>
        <taxon>Cucujiformia</taxon>
        <taxon>Curculionidae</taxon>
        <taxon>Scolytinae</taxon>
        <taxon>Dendroctonus</taxon>
    </lineage>
</organism>
<feature type="transmembrane region" description="Helical" evidence="16">
    <location>
        <begin position="202"/>
        <end position="222"/>
    </location>
</feature>
<feature type="transmembrane region" description="Helical" evidence="16">
    <location>
        <begin position="1054"/>
        <end position="1073"/>
    </location>
</feature>
<comment type="subcellular location">
    <subcellularLocation>
        <location evidence="3">Membrane</location>
        <topology evidence="3">Multi-pass membrane protein</topology>
    </subcellularLocation>
</comment>
<dbReference type="InterPro" id="IPR029787">
    <property type="entry name" value="Nucleotide_cyclase"/>
</dbReference>
<feature type="transmembrane region" description="Helical" evidence="16">
    <location>
        <begin position="293"/>
        <end position="310"/>
    </location>
</feature>
<dbReference type="KEGG" id="dpa:109539855"/>
<dbReference type="Pfam" id="PF06327">
    <property type="entry name" value="Adcy_cons_dom"/>
    <property type="match status" value="1"/>
</dbReference>
<evidence type="ECO:0000256" key="8">
    <source>
        <dbReference type="ARBA" id="ARBA00022840"/>
    </source>
</evidence>
<feature type="domain" description="Guanylate cyclase" evidence="17">
    <location>
        <begin position="448"/>
        <end position="576"/>
    </location>
</feature>
<evidence type="ECO:0000256" key="3">
    <source>
        <dbReference type="ARBA" id="ARBA00004141"/>
    </source>
</evidence>
<comment type="catalytic activity">
    <reaction evidence="1">
        <text>ATP = 3',5'-cyclic AMP + diphosphate</text>
        <dbReference type="Rhea" id="RHEA:15389"/>
        <dbReference type="ChEBI" id="CHEBI:30616"/>
        <dbReference type="ChEBI" id="CHEBI:33019"/>
        <dbReference type="ChEBI" id="CHEBI:58165"/>
        <dbReference type="EC" id="4.6.1.1"/>
    </reaction>
</comment>
<evidence type="ECO:0000313" key="18">
    <source>
        <dbReference type="EnsemblMetazoa" id="XP_019763466.1"/>
    </source>
</evidence>
<feature type="transmembrane region" description="Helical" evidence="16">
    <location>
        <begin position="805"/>
        <end position="829"/>
    </location>
</feature>
<feature type="region of interest" description="Disordered" evidence="15">
    <location>
        <begin position="652"/>
        <end position="694"/>
    </location>
</feature>
<dbReference type="InterPro" id="IPR009398">
    <property type="entry name" value="Adcy_conserved_dom"/>
</dbReference>
<comment type="similarity">
    <text evidence="14">Belongs to the adenylyl cyclase class-4/guanylyl cyclase family.</text>
</comment>
<dbReference type="GO" id="GO:0046872">
    <property type="term" value="F:metal ion binding"/>
    <property type="evidence" value="ECO:0007669"/>
    <property type="project" value="UniProtKB-KW"/>
</dbReference>
<feature type="transmembrane region" description="Helical" evidence="16">
    <location>
        <begin position="1080"/>
        <end position="1099"/>
    </location>
</feature>
<feature type="region of interest" description="Disordered" evidence="15">
    <location>
        <begin position="1"/>
        <end position="27"/>
    </location>
</feature>
<dbReference type="Pfam" id="PF00211">
    <property type="entry name" value="Guanylate_cyc"/>
    <property type="match status" value="2"/>
</dbReference>
<evidence type="ECO:0000256" key="12">
    <source>
        <dbReference type="ARBA" id="ARBA00023136"/>
    </source>
</evidence>
<evidence type="ECO:0000256" key="11">
    <source>
        <dbReference type="ARBA" id="ARBA00022998"/>
    </source>
</evidence>
<dbReference type="PROSITE" id="PS00452">
    <property type="entry name" value="GUANYLATE_CYCLASE_1"/>
    <property type="match status" value="1"/>
</dbReference>
<keyword evidence="10 16" id="KW-1133">Transmembrane helix</keyword>
<dbReference type="Proteomes" id="UP000019118">
    <property type="component" value="Unassembled WGS sequence"/>
</dbReference>
<feature type="compositionally biased region" description="Low complexity" evidence="15">
    <location>
        <begin position="656"/>
        <end position="669"/>
    </location>
</feature>
<feature type="transmembrane region" description="Helical" evidence="16">
    <location>
        <begin position="1111"/>
        <end position="1132"/>
    </location>
</feature>
<evidence type="ECO:0000256" key="5">
    <source>
        <dbReference type="ARBA" id="ARBA00022692"/>
    </source>
</evidence>
<dbReference type="EnsemblMetazoa" id="XM_019907907.1">
    <property type="protein sequence ID" value="XP_019763466.1"/>
    <property type="gene ID" value="LOC109539855"/>
</dbReference>
<evidence type="ECO:0000256" key="16">
    <source>
        <dbReference type="SAM" id="Phobius"/>
    </source>
</evidence>
<dbReference type="InterPro" id="IPR018297">
    <property type="entry name" value="A/G_cyclase_CS"/>
</dbReference>
<dbReference type="InterPro" id="IPR001054">
    <property type="entry name" value="A/G_cyclase"/>
</dbReference>
<dbReference type="GeneID" id="109539855"/>
<dbReference type="CTD" id="114"/>
<feature type="transmembrane region" description="Helical" evidence="16">
    <location>
        <begin position="350"/>
        <end position="370"/>
    </location>
</feature>
<dbReference type="FunFam" id="3.30.70.1230:FF:000114">
    <property type="entry name" value="Adenylate cyclase 8 (brain)"/>
    <property type="match status" value="1"/>
</dbReference>
<feature type="transmembrane region" description="Helical" evidence="16">
    <location>
        <begin position="780"/>
        <end position="799"/>
    </location>
</feature>
<dbReference type="PANTHER" id="PTHR45627">
    <property type="entry name" value="ADENYLATE CYCLASE TYPE 1"/>
    <property type="match status" value="1"/>
</dbReference>
<evidence type="ECO:0000259" key="17">
    <source>
        <dbReference type="PROSITE" id="PS50125"/>
    </source>
</evidence>
<keyword evidence="12 16" id="KW-0472">Membrane</keyword>
<sequence>MSEQRSMDVRNPPGTPEPKLDDADGAETNIGHFAGHKRNSKVLWEKAVRTVSKERRRNRLSIIALSLVDKPKFQDIAITLTPPSSPKSFTLNNLNENCNNWNNEKQNNKLNNETCIPMNIDATPHSNGLYDEKCDLYNEYFTQDKACFDELCEPNDKPDFASLFKKGLMYKGIYWPSLTNSFQCNHLELAYLRYSHRQRQKALIIVNIVDLLLKVALIIVWAGNEQHVILDKYTDEIIWSVCCMSINIAVCVLGWWRCFANNYLHWAAACTWLLLTTQSVASDGIGFGLKESLVWYVLFIVFVSYAMLPLPLRWCIMAGCISALSHVILVSVRIFYFGKYELDEEDSCKIKRIIANVILYMCVNFAGMYTKYLTDRSQRKAFLETHRSMEMRYRTQAENDKQEKLLLSVLPDFVAKEMIRDIEREERGGHFQPHQFHKIYIHRYENVSILFADIKGFTVLATKCTAQELVKILNELFARFDKLAAENHCLRIKLLGDCYYCVSGLPVPRSDHAHCCVEMGLHMIKAIRDTRNKTEVEDLDMRIGIHSGSVLCGVLGLRKWQFDIWSYDVRLANHMESGGKPGQVHISEATFHCLNGAYEVEPGNGQDRDSYLKDNNVTTYLIKQCEPMPPRRRLASRPSIFSNKLWPEEEMVSNLSTPKSPSFPSSQPPSRERSDSGIQHSAIDDETTTDWTPEIPFENLHRSISADLDEALEPKGKQKYELNAPKKVFAEQVDDIIDHSIEIESNKRMRSANVNPWTLRFIDKDMEYQFSQLREDMFKSNMLCCYIIWLFIVISQFVITLSPLVIWLMVIVTVFLTAASVLVMAEEFHQFPQYLQKISSTLVHNRNTRTAFICMVIIVMALSSSVSLFKSYPAGCSVSDDPANDTSTSATTAAQVQAALLLQKTVVDVPEIEVKNLEQELTLNLTLSAKLNTGITLKNVNCTGECLKAFVDKLHYLFSNDSSDTVLKFSSSERNITQILLGKRKKRSLNRPGNLDRIDAILLKRSHSSQPPVEQSRPKRSVTVSSDLETTTFLADVTFAEPCSDSSYCKHPEYIVFTWVLCMIALATALKLYYLVKLMLTLLMVGVYTILILVPYKPFFDQVNAIVTDGVVTPLSAQMLILLGVFLIMVAYHARLVEVTSRLDFLWKQQAERELADMEETKQNNMQLLTNILPDHVAQHYLSNDRNSDELFSQYREKVGVLFASIPNFTDFYSEKINKGVECIRLLNEIIADFDELLDEDRFSSIEKIKTVSATATYMATSGLNPTHKDSDKSIDNTEHLCALVDYAMAMKDKLEDINKDSFNTFGLRIGVSCGPLVCGVIGARKPVFDIWGDTVNLASRMDSTGVIGHIQVPKDTAQMLEAKGYRLHNRGIINVKGKGLMETYFVLGRQVSRPASFQRQASNYSTLAAVVYALAQTRKKHTGNTPGSAVLGRARTQGKSDITRKIINYSSMRITNKSSGGPVRRNTTRGNHKQMHARSQPNMRQLGSQTLDNMKSIKSIDRDITTNAISRMTVSQSAPHTPVSSSNHSDCLPFKSVPRLLSEPIVNRSRSSPNSSSQKRSLKETNKAMVVEGAALEASDFKTKRSEAIAPVHSPKHALRRDTKFSLRSPLGKRDARVKLEGNKLNKVHSLDGTHV</sequence>
<accession>A0AAR5PRP1</accession>
<evidence type="ECO:0000256" key="10">
    <source>
        <dbReference type="ARBA" id="ARBA00022989"/>
    </source>
</evidence>
<evidence type="ECO:0000256" key="14">
    <source>
        <dbReference type="RuleBase" id="RU000405"/>
    </source>
</evidence>
<feature type="transmembrane region" description="Helical" evidence="16">
    <location>
        <begin position="317"/>
        <end position="338"/>
    </location>
</feature>
<dbReference type="GO" id="GO:0005524">
    <property type="term" value="F:ATP binding"/>
    <property type="evidence" value="ECO:0007669"/>
    <property type="project" value="UniProtKB-KW"/>
</dbReference>
<dbReference type="Gene3D" id="3.30.70.1230">
    <property type="entry name" value="Nucleotide cyclase"/>
    <property type="match status" value="2"/>
</dbReference>
<dbReference type="Pfam" id="PF16214">
    <property type="entry name" value="AC_N"/>
    <property type="match status" value="1"/>
</dbReference>
<dbReference type="SUPFAM" id="SSF55073">
    <property type="entry name" value="Nucleotide cyclase"/>
    <property type="match status" value="2"/>
</dbReference>
<dbReference type="CDD" id="cd07302">
    <property type="entry name" value="CHD"/>
    <property type="match status" value="2"/>
</dbReference>
<dbReference type="InterPro" id="IPR032628">
    <property type="entry name" value="AC_N"/>
</dbReference>
<feature type="region of interest" description="Disordered" evidence="15">
    <location>
        <begin position="1455"/>
        <end position="1482"/>
    </location>
</feature>
<dbReference type="FunFam" id="3.30.70.1230:FF:000006">
    <property type="entry name" value="Adenylate cyclase"/>
    <property type="match status" value="1"/>
</dbReference>
<keyword evidence="11" id="KW-0115">cAMP biosynthesis</keyword>
<feature type="compositionally biased region" description="Low complexity" evidence="15">
    <location>
        <begin position="1549"/>
        <end position="1560"/>
    </location>
</feature>
<feature type="transmembrane region" description="Helical" evidence="16">
    <location>
        <begin position="237"/>
        <end position="256"/>
    </location>
</feature>
<keyword evidence="5 16" id="KW-0812">Transmembrane</keyword>
<evidence type="ECO:0000256" key="7">
    <source>
        <dbReference type="ARBA" id="ARBA00022741"/>
    </source>
</evidence>
<keyword evidence="8" id="KW-0067">ATP-binding</keyword>
<dbReference type="GO" id="GO:0004016">
    <property type="term" value="F:adenylate cyclase activity"/>
    <property type="evidence" value="ECO:0007669"/>
    <property type="project" value="UniProtKB-EC"/>
</dbReference>
<name>A0AAR5PRP1_DENPD</name>
<evidence type="ECO:0000313" key="19">
    <source>
        <dbReference type="Proteomes" id="UP000019118"/>
    </source>
</evidence>
<dbReference type="GO" id="GO:0035556">
    <property type="term" value="P:intracellular signal transduction"/>
    <property type="evidence" value="ECO:0007669"/>
    <property type="project" value="InterPro"/>
</dbReference>
<feature type="compositionally biased region" description="Basic residues" evidence="15">
    <location>
        <begin position="1467"/>
        <end position="1477"/>
    </location>
</feature>
<evidence type="ECO:0000256" key="15">
    <source>
        <dbReference type="SAM" id="MobiDB-lite"/>
    </source>
</evidence>
<dbReference type="GO" id="GO:0005886">
    <property type="term" value="C:plasma membrane"/>
    <property type="evidence" value="ECO:0007669"/>
    <property type="project" value="InterPro"/>
</dbReference>
<comment type="cofactor">
    <cofactor evidence="2">
        <name>Mg(2+)</name>
        <dbReference type="ChEBI" id="CHEBI:18420"/>
    </cofactor>
</comment>
<keyword evidence="13 14" id="KW-0456">Lyase</keyword>
<keyword evidence="6" id="KW-0479">Metal-binding</keyword>
<evidence type="ECO:0000256" key="13">
    <source>
        <dbReference type="ARBA" id="ARBA00023239"/>
    </source>
</evidence>